<evidence type="ECO:0000256" key="9">
    <source>
        <dbReference type="SAM" id="Coils"/>
    </source>
</evidence>
<evidence type="ECO:0000256" key="6">
    <source>
        <dbReference type="ARBA" id="ARBA00023054"/>
    </source>
</evidence>
<keyword evidence="6 9" id="KW-0175">Coiled coil</keyword>
<evidence type="ECO:0000256" key="2">
    <source>
        <dbReference type="ARBA" id="ARBA00010845"/>
    </source>
</evidence>
<keyword evidence="5" id="KW-0159">Chromosome partition</keyword>
<keyword evidence="3" id="KW-0158">Chromosome</keyword>
<gene>
    <name evidence="11" type="ORF">LOC100857982</name>
</gene>
<sequence>MACWKASEVSFGLSDVRERMREKKNGVLRTAKLNASLASKIKTKIINNSSIIKVSLKHNNKALALALNAEKANAQRLAKEKVVLQMELEQRHFQNAFLRNKLCFLNNVLKELENLVESVKMARLSEFHTSPLSNGQKNSMTEDSWADDVADGHLLSTAAMPLRVPVSKPRDLRQQSGSSTAIQKSSLDLQRCAPDKPLETLSVVSEDALPPQFVWETSVPPERKWEETK</sequence>
<dbReference type="GO" id="GO:0051301">
    <property type="term" value="P:cell division"/>
    <property type="evidence" value="ECO:0007669"/>
    <property type="project" value="UniProtKB-KW"/>
</dbReference>
<proteinExistence type="evidence at transcript level"/>
<comment type="similarity">
    <text evidence="2">Belongs to the shugoshin family.</text>
</comment>
<comment type="subcellular location">
    <subcellularLocation>
        <location evidence="1">Chromosome</location>
        <location evidence="1">Centromere</location>
    </subcellularLocation>
</comment>
<evidence type="ECO:0008006" key="12">
    <source>
        <dbReference type="Google" id="ProtNLM"/>
    </source>
</evidence>
<evidence type="ECO:0000256" key="3">
    <source>
        <dbReference type="ARBA" id="ARBA00022454"/>
    </source>
</evidence>
<feature type="region of interest" description="Disordered" evidence="10">
    <location>
        <begin position="165"/>
        <end position="191"/>
    </location>
</feature>
<evidence type="ECO:0000256" key="10">
    <source>
        <dbReference type="SAM" id="MobiDB-lite"/>
    </source>
</evidence>
<dbReference type="PANTHER" id="PTHR21577">
    <property type="entry name" value="SHUGOSHIN"/>
    <property type="match status" value="1"/>
</dbReference>
<evidence type="ECO:0000256" key="4">
    <source>
        <dbReference type="ARBA" id="ARBA00022618"/>
    </source>
</evidence>
<keyword evidence="8" id="KW-0137">Centromere</keyword>
<dbReference type="PANTHER" id="PTHR21577:SF3">
    <property type="entry name" value="SHUGOSHIN 1-RELATED"/>
    <property type="match status" value="1"/>
</dbReference>
<dbReference type="AlphaFoldDB" id="K7QRP6"/>
<dbReference type="GO" id="GO:0007059">
    <property type="term" value="P:chromosome segregation"/>
    <property type="evidence" value="ECO:0007669"/>
    <property type="project" value="UniProtKB-KW"/>
</dbReference>
<dbReference type="GO" id="GO:0000775">
    <property type="term" value="C:chromosome, centromeric region"/>
    <property type="evidence" value="ECO:0007669"/>
    <property type="project" value="UniProtKB-SubCell"/>
</dbReference>
<evidence type="ECO:0000256" key="8">
    <source>
        <dbReference type="ARBA" id="ARBA00023328"/>
    </source>
</evidence>
<dbReference type="InterPro" id="IPR038889">
    <property type="entry name" value="Shugoshin1/2"/>
</dbReference>
<accession>K7QRP6</accession>
<dbReference type="VEuPathDB" id="HostDB:LOC424111"/>
<keyword evidence="4" id="KW-0132">Cell division</keyword>
<feature type="coiled-coil region" evidence="9">
    <location>
        <begin position="60"/>
        <end position="87"/>
    </location>
</feature>
<feature type="compositionally biased region" description="Polar residues" evidence="10">
    <location>
        <begin position="174"/>
        <end position="188"/>
    </location>
</feature>
<evidence type="ECO:0000256" key="7">
    <source>
        <dbReference type="ARBA" id="ARBA00023306"/>
    </source>
</evidence>
<evidence type="ECO:0000256" key="1">
    <source>
        <dbReference type="ARBA" id="ARBA00004584"/>
    </source>
</evidence>
<reference evidence="11" key="1">
    <citation type="submission" date="2012-08" db="EMBL/GenBank/DDBJ databases">
        <title>Molecular Cloning and Expression of Chicken SGOL2.</title>
        <authorList>
            <person name="Zhang Z.H."/>
        </authorList>
    </citation>
    <scope>NUCLEOTIDE SEQUENCE</scope>
</reference>
<evidence type="ECO:0000256" key="5">
    <source>
        <dbReference type="ARBA" id="ARBA00022829"/>
    </source>
</evidence>
<name>K7QRP6_CHICK</name>
<evidence type="ECO:0000313" key="11">
    <source>
        <dbReference type="EMBL" id="AFV71466.1"/>
    </source>
</evidence>
<protein>
    <recommendedName>
        <fullName evidence="12">Shugoshin C-terminal domain-containing protein</fullName>
    </recommendedName>
</protein>
<organism evidence="11">
    <name type="scientific">Gallus gallus</name>
    <name type="common">Chicken</name>
    <dbReference type="NCBI Taxonomy" id="9031"/>
    <lineage>
        <taxon>Eukaryota</taxon>
        <taxon>Metazoa</taxon>
        <taxon>Chordata</taxon>
        <taxon>Craniata</taxon>
        <taxon>Vertebrata</taxon>
        <taxon>Euteleostomi</taxon>
        <taxon>Archelosauria</taxon>
        <taxon>Archosauria</taxon>
        <taxon>Dinosauria</taxon>
        <taxon>Saurischia</taxon>
        <taxon>Theropoda</taxon>
        <taxon>Coelurosauria</taxon>
        <taxon>Aves</taxon>
        <taxon>Neognathae</taxon>
        <taxon>Galloanserae</taxon>
        <taxon>Galliformes</taxon>
        <taxon>Phasianidae</taxon>
        <taxon>Phasianinae</taxon>
        <taxon>Gallus</taxon>
    </lineage>
</organism>
<keyword evidence="7" id="KW-0131">Cell cycle</keyword>
<dbReference type="EMBL" id="JX570936">
    <property type="protein sequence ID" value="AFV71466.1"/>
    <property type="molecule type" value="mRNA"/>
</dbReference>